<evidence type="ECO:0000256" key="6">
    <source>
        <dbReference type="ARBA" id="ARBA00023315"/>
    </source>
</evidence>
<dbReference type="InterPro" id="IPR000089">
    <property type="entry name" value="Biotin_lipoyl"/>
</dbReference>
<dbReference type="OrthoDB" id="9805770at2"/>
<dbReference type="EC" id="2.3.1.-" evidence="7"/>
<evidence type="ECO:0000259" key="10">
    <source>
        <dbReference type="PROSITE" id="PS51826"/>
    </source>
</evidence>
<evidence type="ECO:0000256" key="7">
    <source>
        <dbReference type="RuleBase" id="RU003423"/>
    </source>
</evidence>
<dbReference type="PANTHER" id="PTHR43178">
    <property type="entry name" value="DIHYDROLIPOAMIDE ACETYLTRANSFERASE COMPONENT OF PYRUVATE DEHYDROGENASE COMPLEX"/>
    <property type="match status" value="1"/>
</dbReference>
<feature type="region of interest" description="Disordered" evidence="8">
    <location>
        <begin position="81"/>
        <end position="102"/>
    </location>
</feature>
<dbReference type="PROSITE" id="PS51826">
    <property type="entry name" value="PSBD"/>
    <property type="match status" value="1"/>
</dbReference>
<dbReference type="InterPro" id="IPR023213">
    <property type="entry name" value="CAT-like_dom_sf"/>
</dbReference>
<dbReference type="Pfam" id="PF00198">
    <property type="entry name" value="2-oxoacid_dh"/>
    <property type="match status" value="1"/>
</dbReference>
<accession>A0A376AEA2</accession>
<dbReference type="Pfam" id="PF00364">
    <property type="entry name" value="Biotin_lipoyl"/>
    <property type="match status" value="1"/>
</dbReference>
<organism evidence="11 12">
    <name type="scientific">Ciceribacter selenitireducens ATCC BAA-1503</name>
    <dbReference type="NCBI Taxonomy" id="1336235"/>
    <lineage>
        <taxon>Bacteria</taxon>
        <taxon>Pseudomonadati</taxon>
        <taxon>Pseudomonadota</taxon>
        <taxon>Alphaproteobacteria</taxon>
        <taxon>Hyphomicrobiales</taxon>
        <taxon>Rhizobiaceae</taxon>
        <taxon>Ciceribacter</taxon>
    </lineage>
</organism>
<feature type="domain" description="Peripheral subunit-binding (PSBD)" evidence="10">
    <location>
        <begin position="142"/>
        <end position="179"/>
    </location>
</feature>
<feature type="domain" description="Lipoyl-binding" evidence="9">
    <location>
        <begin position="1"/>
        <end position="76"/>
    </location>
</feature>
<dbReference type="InterPro" id="IPR011053">
    <property type="entry name" value="Single_hybrid_motif"/>
</dbReference>
<keyword evidence="12" id="KW-1185">Reference proteome</keyword>
<dbReference type="GO" id="GO:0016407">
    <property type="term" value="F:acetyltransferase activity"/>
    <property type="evidence" value="ECO:0007669"/>
    <property type="project" value="TreeGrafter"/>
</dbReference>
<dbReference type="Gene3D" id="3.30.559.10">
    <property type="entry name" value="Chloramphenicol acetyltransferase-like domain"/>
    <property type="match status" value="1"/>
</dbReference>
<evidence type="ECO:0000256" key="2">
    <source>
        <dbReference type="ARBA" id="ARBA00007317"/>
    </source>
</evidence>
<dbReference type="AlphaFoldDB" id="A0A376AEA2"/>
<evidence type="ECO:0000256" key="1">
    <source>
        <dbReference type="ARBA" id="ARBA00001938"/>
    </source>
</evidence>
<protein>
    <recommendedName>
        <fullName evidence="7">Dihydrolipoamide acetyltransferase component of pyruvate dehydrogenase complex</fullName>
        <ecNumber evidence="7">2.3.1.-</ecNumber>
    </recommendedName>
</protein>
<dbReference type="CDD" id="cd06849">
    <property type="entry name" value="lipoyl_domain"/>
    <property type="match status" value="1"/>
</dbReference>
<dbReference type="GO" id="GO:0031405">
    <property type="term" value="F:lipoic acid binding"/>
    <property type="evidence" value="ECO:0007669"/>
    <property type="project" value="TreeGrafter"/>
</dbReference>
<reference evidence="12" key="1">
    <citation type="submission" date="2018-07" db="EMBL/GenBank/DDBJ databases">
        <authorList>
            <person name="Peiro R."/>
            <person name="Begona"/>
            <person name="Cbmso G."/>
            <person name="Lopez M."/>
            <person name="Gonzalez S."/>
        </authorList>
    </citation>
    <scope>NUCLEOTIDE SEQUENCE [LARGE SCALE GENOMIC DNA]</scope>
</reference>
<comment type="subunit">
    <text evidence="3">Forms a 24-polypeptide structural core with octahedral symmetry.</text>
</comment>
<dbReference type="SUPFAM" id="SSF47005">
    <property type="entry name" value="Peripheral subunit-binding domain of 2-oxo acid dehydrogenase complex"/>
    <property type="match status" value="1"/>
</dbReference>
<keyword evidence="4 7" id="KW-0808">Transferase</keyword>
<dbReference type="RefSeq" id="WP_115668988.1">
    <property type="nucleotide sequence ID" value="NZ_UEYP01000001.1"/>
</dbReference>
<evidence type="ECO:0000313" key="12">
    <source>
        <dbReference type="Proteomes" id="UP000254764"/>
    </source>
</evidence>
<dbReference type="GO" id="GO:0005737">
    <property type="term" value="C:cytoplasm"/>
    <property type="evidence" value="ECO:0007669"/>
    <property type="project" value="TreeGrafter"/>
</dbReference>
<evidence type="ECO:0000259" key="9">
    <source>
        <dbReference type="PROSITE" id="PS50968"/>
    </source>
</evidence>
<dbReference type="InterPro" id="IPR036625">
    <property type="entry name" value="E3-bd_dom_sf"/>
</dbReference>
<evidence type="ECO:0000313" key="11">
    <source>
        <dbReference type="EMBL" id="SSC65987.1"/>
    </source>
</evidence>
<gene>
    <name evidence="11" type="ORF">RHIZ70_1695</name>
</gene>
<evidence type="ECO:0000256" key="4">
    <source>
        <dbReference type="ARBA" id="ARBA00022679"/>
    </source>
</evidence>
<dbReference type="SUPFAM" id="SSF52777">
    <property type="entry name" value="CoA-dependent acyltransferases"/>
    <property type="match status" value="1"/>
</dbReference>
<evidence type="ECO:0000256" key="3">
    <source>
        <dbReference type="ARBA" id="ARBA00011484"/>
    </source>
</evidence>
<dbReference type="SUPFAM" id="SSF51230">
    <property type="entry name" value="Single hybrid motif"/>
    <property type="match status" value="1"/>
</dbReference>
<dbReference type="PROSITE" id="PS50968">
    <property type="entry name" value="BIOTINYL_LIPOYL"/>
    <property type="match status" value="1"/>
</dbReference>
<dbReference type="Pfam" id="PF02817">
    <property type="entry name" value="E3_binding"/>
    <property type="match status" value="1"/>
</dbReference>
<proteinExistence type="inferred from homology"/>
<evidence type="ECO:0000256" key="8">
    <source>
        <dbReference type="SAM" id="MobiDB-lite"/>
    </source>
</evidence>
<evidence type="ECO:0000256" key="5">
    <source>
        <dbReference type="ARBA" id="ARBA00022823"/>
    </source>
</evidence>
<dbReference type="InterPro" id="IPR001078">
    <property type="entry name" value="2-oxoacid_DH_actylTfrase"/>
</dbReference>
<name>A0A376AEA2_9HYPH</name>
<dbReference type="Gene3D" id="4.10.320.10">
    <property type="entry name" value="E3-binding domain"/>
    <property type="match status" value="1"/>
</dbReference>
<dbReference type="EMBL" id="UEYP01000001">
    <property type="protein sequence ID" value="SSC65987.1"/>
    <property type="molecule type" value="Genomic_DNA"/>
</dbReference>
<comment type="cofactor">
    <cofactor evidence="1 7">
        <name>(R)-lipoate</name>
        <dbReference type="ChEBI" id="CHEBI:83088"/>
    </cofactor>
</comment>
<dbReference type="PANTHER" id="PTHR43178:SF5">
    <property type="entry name" value="LIPOAMIDE ACYLTRANSFERASE COMPONENT OF BRANCHED-CHAIN ALPHA-KETO ACID DEHYDROGENASE COMPLEX, MITOCHONDRIAL"/>
    <property type="match status" value="1"/>
</dbReference>
<dbReference type="InterPro" id="IPR050743">
    <property type="entry name" value="2-oxoacid_DH_E2_comp"/>
</dbReference>
<dbReference type="Proteomes" id="UP000254764">
    <property type="component" value="Unassembled WGS sequence"/>
</dbReference>
<keyword evidence="6 7" id="KW-0012">Acyltransferase</keyword>
<dbReference type="Gene3D" id="2.40.50.100">
    <property type="match status" value="1"/>
</dbReference>
<keyword evidence="5 7" id="KW-0450">Lipoyl</keyword>
<sequence length="416" mass="44137">MAEFRMPSLGADMEAGTLVEWLVKPGATLRRGDVIAVVETQKGAIEIENFEEGIFEGPIAQIGARVPVGAPIALIRRQDEPAAAVTPGAPASPALEGPPAEAPVPPRMAEIAVDARQQPEEPVPLSVAASPMAAEVAPERVRASPAARRHAADHGIDLSLVKGSGPNGAIQLRDLEGMESRPPTPAAPPVEPVPQPMTGMRAAIAAAMARSKREIPHYYLAHRIDLTEAEAWLSNFNTRRDPAERLVLGALFVKAVARATRKYPEFNGHFTDGVFRPSPVVHAGVAINIRGTGLVAPAIHDADALGVPELMAAMRDLVGRVRAGRFRSSELSDPTITVSSLGDRGVETLYGVIYPPQVAIVGFGMPVTEVRALEGLIGPHKIVHVTLAGDHRVSDGHRGALFLSHIDQLLQKPEAL</sequence>
<comment type="similarity">
    <text evidence="2 7">Belongs to the 2-oxoacid dehydrogenase family.</text>
</comment>
<dbReference type="InterPro" id="IPR004167">
    <property type="entry name" value="PSBD"/>
</dbReference>